<sequence length="84" mass="9240">MRSSESLKQWFENGKKTRACVPHTPYMSVLKFVPPAGRVSGVATHTVSRDSGYGLLRHIKGNTIEKKDISSSVQLVARAMPAKI</sequence>
<name>A0AA36XM86_9NEIS</name>
<organism evidence="1 2">
    <name type="scientific">Neisseria macacae ATCC 33926</name>
    <dbReference type="NCBI Taxonomy" id="997348"/>
    <lineage>
        <taxon>Bacteria</taxon>
        <taxon>Pseudomonadati</taxon>
        <taxon>Pseudomonadota</taxon>
        <taxon>Betaproteobacteria</taxon>
        <taxon>Neisseriales</taxon>
        <taxon>Neisseriaceae</taxon>
        <taxon>Neisseria</taxon>
    </lineage>
</organism>
<proteinExistence type="predicted"/>
<reference evidence="1 2" key="1">
    <citation type="submission" date="2011-05" db="EMBL/GenBank/DDBJ databases">
        <authorList>
            <person name="Muzny D."/>
            <person name="Qin X."/>
            <person name="Deng J."/>
            <person name="Jiang H."/>
            <person name="Liu Y."/>
            <person name="Qu J."/>
            <person name="Song X.-Z."/>
            <person name="Zhang L."/>
            <person name="Thornton R."/>
            <person name="Coyle M."/>
            <person name="Francisco L."/>
            <person name="Jackson L."/>
            <person name="Javaid M."/>
            <person name="Korchina V."/>
            <person name="Kovar C."/>
            <person name="Mata R."/>
            <person name="Mathew T."/>
            <person name="Ngo R."/>
            <person name="Nguyen L."/>
            <person name="Nguyen N."/>
            <person name="Okwuonu G."/>
            <person name="Ongeri F."/>
            <person name="Pham C."/>
            <person name="Simmons D."/>
            <person name="Wilczek-Boney K."/>
            <person name="Hale W."/>
            <person name="Jakkamsetti A."/>
            <person name="Pham P."/>
            <person name="Ruth R."/>
            <person name="San Lucas F."/>
            <person name="Warren J."/>
            <person name="Zhang J."/>
            <person name="Zhao Z."/>
            <person name="Zhou C."/>
            <person name="Zhu D."/>
            <person name="Lee S."/>
            <person name="Bess C."/>
            <person name="Blankenburg K."/>
            <person name="Forbes L."/>
            <person name="Fu Q."/>
            <person name="Gubbala S."/>
            <person name="Hirani K."/>
            <person name="Jayaseelan J.C."/>
            <person name="Lara F."/>
            <person name="Munidasa M."/>
            <person name="Palculict T."/>
            <person name="Patil S."/>
            <person name="Pu L.-L."/>
            <person name="Saada N."/>
            <person name="Tang L."/>
            <person name="Weissenberger G."/>
            <person name="Zhu Y."/>
            <person name="Hemphill L."/>
            <person name="Shang Y."/>
            <person name="Youmans B."/>
            <person name="Ayvaz T."/>
            <person name="Ross M."/>
            <person name="Santibanez J."/>
            <person name="Aqrawi P."/>
            <person name="Gross S."/>
            <person name="Joshi V."/>
            <person name="Fowler G."/>
            <person name="Nazareth L."/>
            <person name="Reid J."/>
            <person name="Worley K."/>
            <person name="Petrosino J."/>
            <person name="Highlander S."/>
            <person name="Gibbs R."/>
        </authorList>
    </citation>
    <scope>NUCLEOTIDE SEQUENCE [LARGE SCALE GENOMIC DNA]</scope>
    <source>
        <strain evidence="1 2">ATCC 33926</strain>
    </source>
</reference>
<protein>
    <submittedName>
        <fullName evidence="1">Uncharacterized protein</fullName>
    </submittedName>
</protein>
<comment type="caution">
    <text evidence="1">The sequence shown here is derived from an EMBL/GenBank/DDBJ whole genome shotgun (WGS) entry which is preliminary data.</text>
</comment>
<gene>
    <name evidence="1" type="ORF">HMPREF9418_0084</name>
</gene>
<evidence type="ECO:0000313" key="1">
    <source>
        <dbReference type="EMBL" id="EGQ78521.1"/>
    </source>
</evidence>
<dbReference type="Proteomes" id="UP000004982">
    <property type="component" value="Unassembled WGS sequence"/>
</dbReference>
<accession>A0AA36XM86</accession>
<dbReference type="EMBL" id="AFQE01000007">
    <property type="protein sequence ID" value="EGQ78521.1"/>
    <property type="molecule type" value="Genomic_DNA"/>
</dbReference>
<dbReference type="AlphaFoldDB" id="A0AA36XM86"/>
<evidence type="ECO:0000313" key="2">
    <source>
        <dbReference type="Proteomes" id="UP000004982"/>
    </source>
</evidence>